<reference evidence="1" key="1">
    <citation type="submission" date="2021-06" db="EMBL/GenBank/DDBJ databases">
        <authorList>
            <person name="Kallberg Y."/>
            <person name="Tangrot J."/>
            <person name="Rosling A."/>
        </authorList>
    </citation>
    <scope>NUCLEOTIDE SEQUENCE</scope>
    <source>
        <strain evidence="1">FL966</strain>
    </source>
</reference>
<comment type="caution">
    <text evidence="1">The sequence shown here is derived from an EMBL/GenBank/DDBJ whole genome shotgun (WGS) entry which is preliminary data.</text>
</comment>
<dbReference type="Proteomes" id="UP000789759">
    <property type="component" value="Unassembled WGS sequence"/>
</dbReference>
<keyword evidence="2" id="KW-1185">Reference proteome</keyword>
<organism evidence="1 2">
    <name type="scientific">Cetraspora pellucida</name>
    <dbReference type="NCBI Taxonomy" id="1433469"/>
    <lineage>
        <taxon>Eukaryota</taxon>
        <taxon>Fungi</taxon>
        <taxon>Fungi incertae sedis</taxon>
        <taxon>Mucoromycota</taxon>
        <taxon>Glomeromycotina</taxon>
        <taxon>Glomeromycetes</taxon>
        <taxon>Diversisporales</taxon>
        <taxon>Gigasporaceae</taxon>
        <taxon>Cetraspora</taxon>
    </lineage>
</organism>
<evidence type="ECO:0000313" key="2">
    <source>
        <dbReference type="Proteomes" id="UP000789759"/>
    </source>
</evidence>
<accession>A0A9N9P5N8</accession>
<sequence>MEVTVKDEKDRKSFVSQTYFKLIYYSELYSSNYEDRIEIYNKRYLKIRILPQNKRNLVKTELQETLKERKNYTKEASQWNAIFKSFFGTWTSGCDIIDRIICECQSSSGLPLHIMEWIPFNQFKDLKPFAKGGFATLYTAVWKRGSILDFNESKQKFVYQGPQKVVLKSLNNSTEPTE</sequence>
<dbReference type="EMBL" id="CAJVQA010034835">
    <property type="protein sequence ID" value="CAG8806321.1"/>
    <property type="molecule type" value="Genomic_DNA"/>
</dbReference>
<dbReference type="AlphaFoldDB" id="A0A9N9P5N8"/>
<feature type="non-terminal residue" evidence="1">
    <location>
        <position position="1"/>
    </location>
</feature>
<proteinExistence type="predicted"/>
<dbReference type="OrthoDB" id="1668230at2759"/>
<gene>
    <name evidence="1" type="ORF">CPELLU_LOCUS18192</name>
</gene>
<name>A0A9N9P5N8_9GLOM</name>
<protein>
    <submittedName>
        <fullName evidence="1">17394_t:CDS:1</fullName>
    </submittedName>
</protein>
<evidence type="ECO:0000313" key="1">
    <source>
        <dbReference type="EMBL" id="CAG8806321.1"/>
    </source>
</evidence>